<organism evidence="2">
    <name type="scientific">Opuntia streptacantha</name>
    <name type="common">Prickly pear cactus</name>
    <name type="synonym">Opuntia cardona</name>
    <dbReference type="NCBI Taxonomy" id="393608"/>
    <lineage>
        <taxon>Eukaryota</taxon>
        <taxon>Viridiplantae</taxon>
        <taxon>Streptophyta</taxon>
        <taxon>Embryophyta</taxon>
        <taxon>Tracheophyta</taxon>
        <taxon>Spermatophyta</taxon>
        <taxon>Magnoliopsida</taxon>
        <taxon>eudicotyledons</taxon>
        <taxon>Gunneridae</taxon>
        <taxon>Pentapetalae</taxon>
        <taxon>Caryophyllales</taxon>
        <taxon>Cactineae</taxon>
        <taxon>Cactaceae</taxon>
        <taxon>Opuntioideae</taxon>
        <taxon>Opuntia</taxon>
    </lineage>
</organism>
<evidence type="ECO:0000256" key="1">
    <source>
        <dbReference type="SAM" id="MobiDB-lite"/>
    </source>
</evidence>
<reference evidence="2" key="2">
    <citation type="submission" date="2020-07" db="EMBL/GenBank/DDBJ databases">
        <authorList>
            <person name="Vera ALvarez R."/>
            <person name="Arias-Moreno D.M."/>
            <person name="Jimenez-Jacinto V."/>
            <person name="Jimenez-Bremont J.F."/>
            <person name="Swaminathan K."/>
            <person name="Moose S.P."/>
            <person name="Guerrero-Gonzalez M.L."/>
            <person name="Marino-Ramirez L."/>
            <person name="Landsman D."/>
            <person name="Rodriguez-Kessler M."/>
            <person name="Delgado-Sanchez P."/>
        </authorList>
    </citation>
    <scope>NUCLEOTIDE SEQUENCE</scope>
    <source>
        <tissue evidence="2">Cladode</tissue>
    </source>
</reference>
<name>A0A7C9CQT6_OPUST</name>
<evidence type="ECO:0000313" key="2">
    <source>
        <dbReference type="EMBL" id="MBA4620448.1"/>
    </source>
</evidence>
<dbReference type="AlphaFoldDB" id="A0A7C9CQT6"/>
<dbReference type="EMBL" id="GISG01030509">
    <property type="protein sequence ID" value="MBA4620448.1"/>
    <property type="molecule type" value="Transcribed_RNA"/>
</dbReference>
<dbReference type="PANTHER" id="PTHR33356">
    <property type="entry name" value="TIP41-LIKE PROTEIN"/>
    <property type="match status" value="1"/>
</dbReference>
<feature type="region of interest" description="Disordered" evidence="1">
    <location>
        <begin position="209"/>
        <end position="236"/>
    </location>
</feature>
<dbReference type="PANTHER" id="PTHR33356:SF5">
    <property type="entry name" value="TIP41-LIKE PROTEIN"/>
    <property type="match status" value="1"/>
</dbReference>
<sequence length="304" mass="32985">MAEELDDGEFWLPPQFLNDDDIHIDFCAPSGSDPDLSSVTGSDPVTESEDDELLSLLTRQLACSSIGVCDVHSSKSWVLSTSPKSTLCGCVGKDGSSLGSPTRPSPLPSAAAEAATWNLLKEAAGEVAKVKMRRENKAAVTGTGFFDCSVKPQLRSPPPPPPKINDNVNYPSFYSHPQFHPQPPPPQELLRGLVWGQVRAANAPLRLPPSAWPPLQAQNHHQQNQNHHHGMGPMLMGQPALKRECVGTGVFLPRQAPAPAATRKKPDGDEKKTRSGKGQSQKRKNCWPSTGNQGEIKLPQEWSY</sequence>
<proteinExistence type="predicted"/>
<protein>
    <submittedName>
        <fullName evidence="2">Uncharacterized protein</fullName>
    </submittedName>
</protein>
<feature type="compositionally biased region" description="Basic and acidic residues" evidence="1">
    <location>
        <begin position="264"/>
        <end position="273"/>
    </location>
</feature>
<feature type="region of interest" description="Disordered" evidence="1">
    <location>
        <begin position="252"/>
        <end position="304"/>
    </location>
</feature>
<accession>A0A7C9CQT6</accession>
<feature type="compositionally biased region" description="Low complexity" evidence="1">
    <location>
        <begin position="216"/>
        <end position="225"/>
    </location>
</feature>
<reference evidence="2" key="1">
    <citation type="journal article" date="2013" name="J. Plant Res.">
        <title>Effect of fungi and light on seed germination of three Opuntia species from semiarid lands of central Mexico.</title>
        <authorList>
            <person name="Delgado-Sanchez P."/>
            <person name="Jimenez-Bremont J.F."/>
            <person name="Guerrero-Gonzalez Mde L."/>
            <person name="Flores J."/>
        </authorList>
    </citation>
    <scope>NUCLEOTIDE SEQUENCE</scope>
    <source>
        <tissue evidence="2">Cladode</tissue>
    </source>
</reference>